<dbReference type="PANTHER" id="PTHR37984">
    <property type="entry name" value="PROTEIN CBG26694"/>
    <property type="match status" value="1"/>
</dbReference>
<dbReference type="OrthoDB" id="5861663at2759"/>
<accession>A0A0B2V8X0</accession>
<proteinExistence type="predicted"/>
<organism evidence="2 3">
    <name type="scientific">Toxocara canis</name>
    <name type="common">Canine roundworm</name>
    <dbReference type="NCBI Taxonomy" id="6265"/>
    <lineage>
        <taxon>Eukaryota</taxon>
        <taxon>Metazoa</taxon>
        <taxon>Ecdysozoa</taxon>
        <taxon>Nematoda</taxon>
        <taxon>Chromadorea</taxon>
        <taxon>Rhabditida</taxon>
        <taxon>Spirurina</taxon>
        <taxon>Ascaridomorpha</taxon>
        <taxon>Ascaridoidea</taxon>
        <taxon>Toxocaridae</taxon>
        <taxon>Toxocara</taxon>
    </lineage>
</organism>
<evidence type="ECO:0000256" key="1">
    <source>
        <dbReference type="SAM" id="Phobius"/>
    </source>
</evidence>
<dbReference type="InterPro" id="IPR050951">
    <property type="entry name" value="Retrovirus_Pol_polyprotein"/>
</dbReference>
<keyword evidence="1" id="KW-0812">Transmembrane</keyword>
<keyword evidence="1" id="KW-0472">Membrane</keyword>
<protein>
    <submittedName>
        <fullName evidence="2">Uncharacterized protein K02A2.6</fullName>
    </submittedName>
</protein>
<comment type="caution">
    <text evidence="2">The sequence shown here is derived from an EMBL/GenBank/DDBJ whole genome shotgun (WGS) entry which is preliminary data.</text>
</comment>
<name>A0A0B2V8X0_TOXCA</name>
<dbReference type="PANTHER" id="PTHR37984:SF5">
    <property type="entry name" value="PROTEIN NYNRIN-LIKE"/>
    <property type="match status" value="1"/>
</dbReference>
<keyword evidence="1" id="KW-1133">Transmembrane helix</keyword>
<feature type="transmembrane region" description="Helical" evidence="1">
    <location>
        <begin position="29"/>
        <end position="56"/>
    </location>
</feature>
<dbReference type="STRING" id="6265.A0A0B2V8X0"/>
<evidence type="ECO:0000313" key="2">
    <source>
        <dbReference type="EMBL" id="KHN77415.1"/>
    </source>
</evidence>
<dbReference type="EMBL" id="JPKZ01002298">
    <property type="protein sequence ID" value="KHN77415.1"/>
    <property type="molecule type" value="Genomic_DNA"/>
</dbReference>
<dbReference type="Proteomes" id="UP000031036">
    <property type="component" value="Unassembled WGS sequence"/>
</dbReference>
<keyword evidence="3" id="KW-1185">Reference proteome</keyword>
<evidence type="ECO:0000313" key="3">
    <source>
        <dbReference type="Proteomes" id="UP000031036"/>
    </source>
</evidence>
<sequence length="436" mass="50532">MLFPLIFCIRVYGLRYSRKRYLFRLAVKFLTHLCAYEAMNMLMLEGIHMMLLFYAVTHSAHMNDIPFSDEAILYYNQTIHKDNTTENATMDGRHSLKTTANKVPPRTKGKVKAKYYRHICFFERHQQKYLKWKTRPIRDDDQKRCEERQDCTHCEAPIVLATCGTILIVALFTALVIDDLREQGAACFEKEENNIFLTASQFEHKGPLRINAFEEFHLEPVTEEEETANTKCDQRFTFSTHRHEARATLLFAYDFTIEYRKTSDFGQADAHASGLQATRTRRRGRHARLQTDFDFNRITENMPLTHKTLRSETEKDEILQAAISHTSSSWPDIKQLPKLPTWLELVLYHRNRNVLTVAQGCLMFADRVTVPRTLCPKVLKSHPGHPGTTRMVSLAREWPLLDRDIEGLVSQCSTCALAAKNPVKAELHSRPRTTKP</sequence>
<gene>
    <name evidence="2" type="primary">K02A2.6</name>
    <name evidence="2" type="ORF">Tcan_18981</name>
</gene>
<reference evidence="2 3" key="1">
    <citation type="submission" date="2014-11" db="EMBL/GenBank/DDBJ databases">
        <title>Genetic blueprint of the zoonotic pathogen Toxocara canis.</title>
        <authorList>
            <person name="Zhu X.-Q."/>
            <person name="Korhonen P.K."/>
            <person name="Cai H."/>
            <person name="Young N.D."/>
            <person name="Nejsum P."/>
            <person name="von Samson-Himmelstjerna G."/>
            <person name="Boag P.R."/>
            <person name="Tan P."/>
            <person name="Li Q."/>
            <person name="Min J."/>
            <person name="Yang Y."/>
            <person name="Wang X."/>
            <person name="Fang X."/>
            <person name="Hall R.S."/>
            <person name="Hofmann A."/>
            <person name="Sternberg P.W."/>
            <person name="Jex A.R."/>
            <person name="Gasser R.B."/>
        </authorList>
    </citation>
    <scope>NUCLEOTIDE SEQUENCE [LARGE SCALE GENOMIC DNA]</scope>
    <source>
        <strain evidence="2">PN_DK_2014</strain>
    </source>
</reference>
<dbReference type="AlphaFoldDB" id="A0A0B2V8X0"/>